<feature type="compositionally biased region" description="Basic and acidic residues" evidence="2">
    <location>
        <begin position="394"/>
        <end position="403"/>
    </location>
</feature>
<feature type="region of interest" description="Disordered" evidence="2">
    <location>
        <begin position="185"/>
        <end position="204"/>
    </location>
</feature>
<dbReference type="InterPro" id="IPR052212">
    <property type="entry name" value="PH-like_domain"/>
</dbReference>
<gene>
    <name evidence="3" type="ORF">AMECASPLE_020517</name>
</gene>
<evidence type="ECO:0000313" key="3">
    <source>
        <dbReference type="EMBL" id="MEQ2292189.1"/>
    </source>
</evidence>
<proteinExistence type="predicted"/>
<accession>A0ABV0YEU6</accession>
<feature type="compositionally biased region" description="Pro residues" evidence="2">
    <location>
        <begin position="539"/>
        <end position="550"/>
    </location>
</feature>
<dbReference type="PANTHER" id="PTHR12156:SF21">
    <property type="entry name" value="PLECKSTRIN HOMOLOGY-LIKE DOMAIN FAMILY B MEMBER 2"/>
    <property type="match status" value="1"/>
</dbReference>
<sequence>MLPQERQRLETILSLCSELGRAERDGGGPAASSTSAVADLQKINQELERLQVNDDDDDTPSVFSDSSAVNGVPGSGHTTSLGSENCYFDDDLQVRQRRSSGHRDYWAESPAVSLRSFVPSPSIRTLRTNESAEDLASCLGPDSMPSEEEVRHVEEERIQVLNNIEELEQKIKELDNQMEESAREVEVERALVEAEQESEGAALQREKDALDELHTKMEDLDTKSQQEKEKACELLQAERDRVERLAQIVCEQRSQLDSCPEATKEPLQEQLARDCEVLETETKRFEDLEFQQLEKESRQDEEKETHTQELLREIADYQRSTVTRKERLLALKKQAAQITEQAQREKESFLKERSNLEVMLQREKENLATLERKYADLTGGQTFSLREHFRLLEERKRSEKESGPHLSDTLPRKKNVPTLNTQFTCATLGRSYPTKSHQPLIQSTSCGSILPRILSLSNKEAESRRLHKGQSGSRAASQTNVYLDTFGYRENQAFDTMSVDSSDSIETSISACSPDNVSSLPLHPGPGRSASDSVEIPRYPSPQTPFPAPPGEAQSVPRPAERHSPSSVSWAVPWASFRVDVEEQRLYSELLPDG</sequence>
<dbReference type="Proteomes" id="UP001469553">
    <property type="component" value="Unassembled WGS sequence"/>
</dbReference>
<feature type="region of interest" description="Disordered" evidence="2">
    <location>
        <begin position="505"/>
        <end position="566"/>
    </location>
</feature>
<organism evidence="3 4">
    <name type="scientific">Ameca splendens</name>
    <dbReference type="NCBI Taxonomy" id="208324"/>
    <lineage>
        <taxon>Eukaryota</taxon>
        <taxon>Metazoa</taxon>
        <taxon>Chordata</taxon>
        <taxon>Craniata</taxon>
        <taxon>Vertebrata</taxon>
        <taxon>Euteleostomi</taxon>
        <taxon>Actinopterygii</taxon>
        <taxon>Neopterygii</taxon>
        <taxon>Teleostei</taxon>
        <taxon>Neoteleostei</taxon>
        <taxon>Acanthomorphata</taxon>
        <taxon>Ovalentaria</taxon>
        <taxon>Atherinomorphae</taxon>
        <taxon>Cyprinodontiformes</taxon>
        <taxon>Goodeidae</taxon>
        <taxon>Ameca</taxon>
    </lineage>
</organism>
<evidence type="ECO:0000256" key="2">
    <source>
        <dbReference type="SAM" id="MobiDB-lite"/>
    </source>
</evidence>
<evidence type="ECO:0000256" key="1">
    <source>
        <dbReference type="SAM" id="Coils"/>
    </source>
</evidence>
<dbReference type="EMBL" id="JAHRIP010029930">
    <property type="protein sequence ID" value="MEQ2292189.1"/>
    <property type="molecule type" value="Genomic_DNA"/>
</dbReference>
<feature type="region of interest" description="Disordered" evidence="2">
    <location>
        <begin position="394"/>
        <end position="414"/>
    </location>
</feature>
<comment type="caution">
    <text evidence="3">The sequence shown here is derived from an EMBL/GenBank/DDBJ whole genome shotgun (WGS) entry which is preliminary data.</text>
</comment>
<keyword evidence="4" id="KW-1185">Reference proteome</keyword>
<dbReference type="PANTHER" id="PTHR12156">
    <property type="entry name" value="PLECKSTRIN HOMOLOGY-LIKE DOMAIN, FAMILY B, MEMBER 3"/>
    <property type="match status" value="1"/>
</dbReference>
<keyword evidence="1" id="KW-0175">Coiled coil</keyword>
<feature type="compositionally biased region" description="Polar residues" evidence="2">
    <location>
        <begin position="505"/>
        <end position="519"/>
    </location>
</feature>
<evidence type="ECO:0000313" key="4">
    <source>
        <dbReference type="Proteomes" id="UP001469553"/>
    </source>
</evidence>
<reference evidence="3 4" key="1">
    <citation type="submission" date="2021-06" db="EMBL/GenBank/DDBJ databases">
        <authorList>
            <person name="Palmer J.M."/>
        </authorList>
    </citation>
    <scope>NUCLEOTIDE SEQUENCE [LARGE SCALE GENOMIC DNA]</scope>
    <source>
        <strain evidence="3 4">AS_MEX2019</strain>
        <tissue evidence="3">Muscle</tissue>
    </source>
</reference>
<feature type="coiled-coil region" evidence="1">
    <location>
        <begin position="325"/>
        <end position="380"/>
    </location>
</feature>
<feature type="region of interest" description="Disordered" evidence="2">
    <location>
        <begin position="20"/>
        <end position="84"/>
    </location>
</feature>
<name>A0ABV0YEU6_9TELE</name>
<protein>
    <submittedName>
        <fullName evidence="3">Uncharacterized protein</fullName>
    </submittedName>
</protein>